<evidence type="ECO:0000256" key="2">
    <source>
        <dbReference type="SAM" id="SignalP"/>
    </source>
</evidence>
<accession>A0A6G9AWU8</accession>
<reference evidence="3 4" key="1">
    <citation type="submission" date="2020-03" db="EMBL/GenBank/DDBJ databases">
        <authorList>
            <person name="Kim M.K."/>
        </authorList>
    </citation>
    <scope>NUCLEOTIDE SEQUENCE [LARGE SCALE GENOMIC DNA]</scope>
    <source>
        <strain evidence="3 4">BT328</strain>
    </source>
</reference>
<dbReference type="RefSeq" id="WP_167217345.1">
    <property type="nucleotide sequence ID" value="NZ_CP050063.1"/>
</dbReference>
<protein>
    <submittedName>
        <fullName evidence="3">Uncharacterized protein</fullName>
    </submittedName>
</protein>
<organism evidence="3 4">
    <name type="scientific">Spirosoma aureum</name>
    <dbReference type="NCBI Taxonomy" id="2692134"/>
    <lineage>
        <taxon>Bacteria</taxon>
        <taxon>Pseudomonadati</taxon>
        <taxon>Bacteroidota</taxon>
        <taxon>Cytophagia</taxon>
        <taxon>Cytophagales</taxon>
        <taxon>Cytophagaceae</taxon>
        <taxon>Spirosoma</taxon>
    </lineage>
</organism>
<dbReference type="KEGG" id="spib:G8759_32155"/>
<keyword evidence="2" id="KW-0732">Signal</keyword>
<dbReference type="Proteomes" id="UP000501802">
    <property type="component" value="Chromosome"/>
</dbReference>
<feature type="transmembrane region" description="Helical" evidence="1">
    <location>
        <begin position="158"/>
        <end position="179"/>
    </location>
</feature>
<evidence type="ECO:0000313" key="3">
    <source>
        <dbReference type="EMBL" id="QIP16961.1"/>
    </source>
</evidence>
<dbReference type="PROSITE" id="PS51257">
    <property type="entry name" value="PROKAR_LIPOPROTEIN"/>
    <property type="match status" value="1"/>
</dbReference>
<dbReference type="EMBL" id="CP050063">
    <property type="protein sequence ID" value="QIP16961.1"/>
    <property type="molecule type" value="Genomic_DNA"/>
</dbReference>
<keyword evidence="1" id="KW-0812">Transmembrane</keyword>
<proteinExistence type="predicted"/>
<feature type="signal peptide" evidence="2">
    <location>
        <begin position="1"/>
        <end position="22"/>
    </location>
</feature>
<sequence>MKINTQRLLVGLLLTTLFTACNRPVAYFQKSPREHFAVTTPTPTPVVTTESAPVALGATTATPETASSPVAQATQVNEALNQMDALVRNDSKLAADKTVQKRLNRIRSLVAATSAKSTLAPSATTAPKKASLMERLVLKQMNKKISKQLAPNNPNKTMANTGILATGAVLVIIGLLLLLLTTGTGATVGVIVLLAGAVILLVGLL</sequence>
<feature type="transmembrane region" description="Helical" evidence="1">
    <location>
        <begin position="186"/>
        <end position="204"/>
    </location>
</feature>
<keyword evidence="1" id="KW-0472">Membrane</keyword>
<evidence type="ECO:0000256" key="1">
    <source>
        <dbReference type="SAM" id="Phobius"/>
    </source>
</evidence>
<dbReference type="AlphaFoldDB" id="A0A6G9AWU8"/>
<keyword evidence="1" id="KW-1133">Transmembrane helix</keyword>
<name>A0A6G9AWU8_9BACT</name>
<evidence type="ECO:0000313" key="4">
    <source>
        <dbReference type="Proteomes" id="UP000501802"/>
    </source>
</evidence>
<feature type="chain" id="PRO_5026078029" evidence="2">
    <location>
        <begin position="23"/>
        <end position="205"/>
    </location>
</feature>
<keyword evidence="4" id="KW-1185">Reference proteome</keyword>
<gene>
    <name evidence="3" type="ORF">G8759_32155</name>
</gene>